<dbReference type="Proteomes" id="UP000317512">
    <property type="component" value="Chromosome"/>
</dbReference>
<dbReference type="GO" id="GO:0005840">
    <property type="term" value="C:ribosome"/>
    <property type="evidence" value="ECO:0007669"/>
    <property type="project" value="UniProtKB-KW"/>
</dbReference>
<keyword evidence="3 6" id="KW-0694">RNA-binding</keyword>
<evidence type="ECO:0000256" key="6">
    <source>
        <dbReference type="HAMAP-Rule" id="MF_01369"/>
    </source>
</evidence>
<dbReference type="GO" id="GO:0019843">
    <property type="term" value="F:rRNA binding"/>
    <property type="evidence" value="ECO:0007669"/>
    <property type="project" value="UniProtKB-UniRule"/>
</dbReference>
<feature type="coiled-coil region" evidence="7">
    <location>
        <begin position="100"/>
        <end position="127"/>
    </location>
</feature>
<dbReference type="InterPro" id="IPR012677">
    <property type="entry name" value="Nucleotide-bd_a/b_plait_sf"/>
</dbReference>
<dbReference type="GO" id="GO:0003735">
    <property type="term" value="F:structural constituent of ribosome"/>
    <property type="evidence" value="ECO:0007669"/>
    <property type="project" value="InterPro"/>
</dbReference>
<dbReference type="InterPro" id="IPR013025">
    <property type="entry name" value="Ribosomal_uL23-like"/>
</dbReference>
<dbReference type="NCBIfam" id="NF004363">
    <property type="entry name" value="PRK05738.2-4"/>
    <property type="match status" value="1"/>
</dbReference>
<keyword evidence="7" id="KW-0175">Coiled coil</keyword>
<dbReference type="FunFam" id="3.30.70.330:FF:000001">
    <property type="entry name" value="50S ribosomal protein L23"/>
    <property type="match status" value="1"/>
</dbReference>
<feature type="region of interest" description="Disordered" evidence="8">
    <location>
        <begin position="128"/>
        <end position="158"/>
    </location>
</feature>
<evidence type="ECO:0000256" key="2">
    <source>
        <dbReference type="ARBA" id="ARBA00022730"/>
    </source>
</evidence>
<dbReference type="PANTHER" id="PTHR11620">
    <property type="entry name" value="60S RIBOSOMAL PROTEIN L23A"/>
    <property type="match status" value="1"/>
</dbReference>
<dbReference type="EMBL" id="CP041663">
    <property type="protein sequence ID" value="QDY88549.1"/>
    <property type="molecule type" value="Genomic_DNA"/>
</dbReference>
<comment type="similarity">
    <text evidence="1 6">Belongs to the universal ribosomal protein uL23 family.</text>
</comment>
<evidence type="ECO:0000256" key="3">
    <source>
        <dbReference type="ARBA" id="ARBA00022884"/>
    </source>
</evidence>
<evidence type="ECO:0000256" key="5">
    <source>
        <dbReference type="ARBA" id="ARBA00023274"/>
    </source>
</evidence>
<proteinExistence type="inferred from homology"/>
<evidence type="ECO:0000313" key="9">
    <source>
        <dbReference type="EMBL" id="QDY88549.1"/>
    </source>
</evidence>
<dbReference type="HAMAP" id="MF_01369_B">
    <property type="entry name" value="Ribosomal_uL23_B"/>
    <property type="match status" value="1"/>
</dbReference>
<comment type="subunit">
    <text evidence="6">Part of the 50S ribosomal subunit. Contacts protein L29, and trigger factor when it is bound to the ribosome.</text>
</comment>
<dbReference type="AlphaFoldDB" id="A0A5B8K1E5"/>
<dbReference type="Gene3D" id="3.30.70.330">
    <property type="match status" value="1"/>
</dbReference>
<dbReference type="NCBIfam" id="NF008919">
    <property type="entry name" value="PRK12280.1-3"/>
    <property type="match status" value="1"/>
</dbReference>
<dbReference type="Pfam" id="PF00276">
    <property type="entry name" value="Ribosomal_L23"/>
    <property type="match status" value="1"/>
</dbReference>
<evidence type="ECO:0000313" key="10">
    <source>
        <dbReference type="Proteomes" id="UP000317512"/>
    </source>
</evidence>
<accession>A0A5B8K1E5</accession>
<dbReference type="InterPro" id="IPR012678">
    <property type="entry name" value="Ribosomal_uL23/eL15/eS24_sf"/>
</dbReference>
<evidence type="ECO:0000256" key="7">
    <source>
        <dbReference type="SAM" id="Coils"/>
    </source>
</evidence>
<organism evidence="9 10">
    <name type="scientific">Mycoplasma anserisalpingitidis</name>
    <dbReference type="NCBI Taxonomy" id="519450"/>
    <lineage>
        <taxon>Bacteria</taxon>
        <taxon>Bacillati</taxon>
        <taxon>Mycoplasmatota</taxon>
        <taxon>Mollicutes</taxon>
        <taxon>Mycoplasmataceae</taxon>
        <taxon>Mycoplasma</taxon>
    </lineage>
</organism>
<protein>
    <recommendedName>
        <fullName evidence="6">Large ribosomal subunit protein uL23</fullName>
    </recommendedName>
</protein>
<comment type="function">
    <text evidence="6">One of the early assembly proteins it binds 23S rRNA. One of the proteins that surrounds the polypeptide exit tunnel on the outside of the ribosome. Forms the main docking site for trigger factor binding to the ribosome.</text>
</comment>
<evidence type="ECO:0000256" key="8">
    <source>
        <dbReference type="SAM" id="MobiDB-lite"/>
    </source>
</evidence>
<dbReference type="SUPFAM" id="SSF54189">
    <property type="entry name" value="Ribosomal proteins S24e, L23 and L15e"/>
    <property type="match status" value="1"/>
</dbReference>
<reference evidence="10" key="1">
    <citation type="submission" date="2019-07" db="EMBL/GenBank/DDBJ databases">
        <title>Complete genome sequences of three Mycoplasma sp. 1220 strains.</title>
        <authorList>
            <person name="Grozner D."/>
            <person name="Forro B."/>
            <person name="Kovacs A.B."/>
            <person name="Marton S."/>
            <person name="Banyai K."/>
            <person name="Kreizinger Z."/>
            <person name="Sulyok K.M."/>
            <person name="Gyuranecz M."/>
        </authorList>
    </citation>
    <scope>NUCLEOTIDE SEQUENCE [LARGE SCALE GENOMIC DNA]</scope>
    <source>
        <strain evidence="10">MYCAV93</strain>
    </source>
</reference>
<keyword evidence="4 6" id="KW-0689">Ribosomal protein</keyword>
<keyword evidence="2 6" id="KW-0699">rRNA-binding</keyword>
<sequence length="158" mass="17989">MQLTDIIRRPIITEKSNHQTVNNNSYSFEVAYNANKFQIARAIEIIFQVKVEKVNTMKFEKQPKNIGRYHGFTNRYKKAIVKLAEGYSINFYPSDEVKVEEKEEKTKKTAKKEVSEVEKRAAEKLAAKKASANVKNATKSATKANVKKTTTTRKVGGE</sequence>
<evidence type="ECO:0000256" key="1">
    <source>
        <dbReference type="ARBA" id="ARBA00006700"/>
    </source>
</evidence>
<evidence type="ECO:0000256" key="4">
    <source>
        <dbReference type="ARBA" id="ARBA00022980"/>
    </source>
</evidence>
<keyword evidence="5 6" id="KW-0687">Ribonucleoprotein</keyword>
<gene>
    <name evidence="6" type="primary">rplW</name>
    <name evidence="9" type="ORF">FOY43_02710</name>
</gene>
<dbReference type="GO" id="GO:1990904">
    <property type="term" value="C:ribonucleoprotein complex"/>
    <property type="evidence" value="ECO:0007669"/>
    <property type="project" value="UniProtKB-KW"/>
</dbReference>
<dbReference type="GO" id="GO:0006412">
    <property type="term" value="P:translation"/>
    <property type="evidence" value="ECO:0007669"/>
    <property type="project" value="UniProtKB-UniRule"/>
</dbReference>
<dbReference type="RefSeq" id="WP_146309002.1">
    <property type="nucleotide sequence ID" value="NZ_CP041663.1"/>
</dbReference>
<name>A0A5B8K1E5_9MOLU</name>
<dbReference type="OrthoDB" id="9793353at2"/>